<accession>F4LMQ2</accession>
<dbReference type="EMBL" id="CP002696">
    <property type="protein sequence ID" value="AEE16799.1"/>
    <property type="molecule type" value="Genomic_DNA"/>
</dbReference>
<dbReference type="GO" id="GO:0009252">
    <property type="term" value="P:peptidoglycan biosynthetic process"/>
    <property type="evidence" value="ECO:0007669"/>
    <property type="project" value="UniProtKB-KW"/>
</dbReference>
<evidence type="ECO:0000256" key="5">
    <source>
        <dbReference type="ARBA" id="ARBA00023315"/>
    </source>
</evidence>
<organism evidence="7 8">
    <name type="scientific">Treponema brennaborense (strain DSM 12168 / CIP 105900 / DD5/3)</name>
    <dbReference type="NCBI Taxonomy" id="906968"/>
    <lineage>
        <taxon>Bacteria</taxon>
        <taxon>Pseudomonadati</taxon>
        <taxon>Spirochaetota</taxon>
        <taxon>Spirochaetia</taxon>
        <taxon>Spirochaetales</taxon>
        <taxon>Treponemataceae</taxon>
        <taxon>Treponema</taxon>
    </lineage>
</organism>
<keyword evidence="2" id="KW-0808">Transferase</keyword>
<dbReference type="RefSeq" id="WP_013758504.1">
    <property type="nucleotide sequence ID" value="NC_015500.1"/>
</dbReference>
<keyword evidence="6" id="KW-0961">Cell wall biogenesis/degradation</keyword>
<dbReference type="PROSITE" id="PS51191">
    <property type="entry name" value="FEMABX"/>
    <property type="match status" value="1"/>
</dbReference>
<dbReference type="STRING" id="906968.Trebr_1375"/>
<dbReference type="GO" id="GO:0071555">
    <property type="term" value="P:cell wall organization"/>
    <property type="evidence" value="ECO:0007669"/>
    <property type="project" value="UniProtKB-KW"/>
</dbReference>
<dbReference type="AlphaFoldDB" id="F4LMQ2"/>
<dbReference type="GO" id="GO:0016755">
    <property type="term" value="F:aminoacyltransferase activity"/>
    <property type="evidence" value="ECO:0007669"/>
    <property type="project" value="InterPro"/>
</dbReference>
<dbReference type="Proteomes" id="UP000006546">
    <property type="component" value="Chromosome"/>
</dbReference>
<dbReference type="InterPro" id="IPR016181">
    <property type="entry name" value="Acyl_CoA_acyltransferase"/>
</dbReference>
<protein>
    <submittedName>
        <fullName evidence="7">Methicillin resistance protein</fullName>
    </submittedName>
</protein>
<evidence type="ECO:0000256" key="2">
    <source>
        <dbReference type="ARBA" id="ARBA00022679"/>
    </source>
</evidence>
<evidence type="ECO:0000313" key="7">
    <source>
        <dbReference type="EMBL" id="AEE16799.1"/>
    </source>
</evidence>
<gene>
    <name evidence="7" type="ordered locus">Trebr_1375</name>
</gene>
<evidence type="ECO:0000256" key="1">
    <source>
        <dbReference type="ARBA" id="ARBA00009943"/>
    </source>
</evidence>
<dbReference type="OrthoDB" id="9785911at2"/>
<dbReference type="GO" id="GO:0008360">
    <property type="term" value="P:regulation of cell shape"/>
    <property type="evidence" value="ECO:0007669"/>
    <property type="project" value="UniProtKB-KW"/>
</dbReference>
<evidence type="ECO:0000256" key="4">
    <source>
        <dbReference type="ARBA" id="ARBA00022984"/>
    </source>
</evidence>
<keyword evidence="4" id="KW-0573">Peptidoglycan synthesis</keyword>
<evidence type="ECO:0000313" key="8">
    <source>
        <dbReference type="Proteomes" id="UP000006546"/>
    </source>
</evidence>
<dbReference type="Pfam" id="PF02388">
    <property type="entry name" value="FemAB"/>
    <property type="match status" value="2"/>
</dbReference>
<keyword evidence="8" id="KW-1185">Reference proteome</keyword>
<evidence type="ECO:0000256" key="6">
    <source>
        <dbReference type="ARBA" id="ARBA00023316"/>
    </source>
</evidence>
<comment type="similarity">
    <text evidence="1">Belongs to the FemABX family.</text>
</comment>
<dbReference type="HOGENOM" id="CLU_048411_0_0_12"/>
<proteinExistence type="inferred from homology"/>
<dbReference type="SUPFAM" id="SSF55729">
    <property type="entry name" value="Acyl-CoA N-acyltransferases (Nat)"/>
    <property type="match status" value="2"/>
</dbReference>
<keyword evidence="5" id="KW-0012">Acyltransferase</keyword>
<dbReference type="eggNOG" id="COG2348">
    <property type="taxonomic scope" value="Bacteria"/>
</dbReference>
<reference evidence="8" key="1">
    <citation type="submission" date="2011-04" db="EMBL/GenBank/DDBJ databases">
        <title>The complete genome of Treponema brennaborense DSM 12168.</title>
        <authorList>
            <person name="Lucas S."/>
            <person name="Han J."/>
            <person name="Lapidus A."/>
            <person name="Bruce D."/>
            <person name="Goodwin L."/>
            <person name="Pitluck S."/>
            <person name="Peters L."/>
            <person name="Kyrpides N."/>
            <person name="Mavromatis K."/>
            <person name="Ivanova N."/>
            <person name="Mikhailova N."/>
            <person name="Pagani I."/>
            <person name="Teshima H."/>
            <person name="Detter J.C."/>
            <person name="Tapia R."/>
            <person name="Han C."/>
            <person name="Land M."/>
            <person name="Hauser L."/>
            <person name="Markowitz V."/>
            <person name="Cheng J.-F."/>
            <person name="Hugenholtz P."/>
            <person name="Woyke T."/>
            <person name="Wu D."/>
            <person name="Gronow S."/>
            <person name="Wellnitz S."/>
            <person name="Brambilla E."/>
            <person name="Klenk H.-P."/>
            <person name="Eisen J.A."/>
        </authorList>
    </citation>
    <scope>NUCLEOTIDE SEQUENCE [LARGE SCALE GENOMIC DNA]</scope>
    <source>
        <strain evidence="8">DSM 12168 / CIP 105900 / DD5/3</strain>
    </source>
</reference>
<dbReference type="InterPro" id="IPR003447">
    <property type="entry name" value="FEMABX"/>
</dbReference>
<keyword evidence="3" id="KW-0133">Cell shape</keyword>
<dbReference type="PANTHER" id="PTHR36174">
    <property type="entry name" value="LIPID II:GLYCINE GLYCYLTRANSFERASE"/>
    <property type="match status" value="1"/>
</dbReference>
<evidence type="ECO:0000256" key="3">
    <source>
        <dbReference type="ARBA" id="ARBA00022960"/>
    </source>
</evidence>
<dbReference type="KEGG" id="tbe:Trebr_1375"/>
<sequence length="357" mass="40112">MDIVQISEAESGYGKDIRFLQSSFWADFKAAHGWRAFRFACSKPLRFDASVLIRTFRVPLAGCVSVAYVPMGIDLPNSVIPVPDPAEYAQLLKDFAHALKPSLPRHTLCMRFDPPIDLFSPAERDAYAAALTAARSCRKALQDIQPPDTVLLNLSHTEDELLENMKPKWRYNIRLAQKKGVAVRVGTPDDIDIFYDLYKTTAERDGIAIHAKTYYRDLLERSGGDDIRVTLYIASHEDTPLAAIITLFSSREAVYLYGASSNEKRNLMPAYLLQWTAVCDAKKYGAAFYDFYGMPPTDDESHPMHGLYRFKTGFGGTIVHRPGSIDVPLSGLYGAYACAERLRGFWHKKIKKLLAGR</sequence>
<dbReference type="InterPro" id="IPR050644">
    <property type="entry name" value="PG_Glycine_Bridge_Synth"/>
</dbReference>
<dbReference type="Gene3D" id="3.40.630.30">
    <property type="match status" value="1"/>
</dbReference>
<dbReference type="PANTHER" id="PTHR36174:SF1">
    <property type="entry name" value="LIPID II:GLYCINE GLYCYLTRANSFERASE"/>
    <property type="match status" value="1"/>
</dbReference>
<name>F4LMQ2_TREBD</name>